<keyword evidence="2" id="KW-0560">Oxidoreductase</keyword>
<evidence type="ECO:0000259" key="6">
    <source>
        <dbReference type="SMART" id="SM01060"/>
    </source>
</evidence>
<evidence type="ECO:0000256" key="1">
    <source>
        <dbReference type="ARBA" id="ARBA00005329"/>
    </source>
</evidence>
<reference evidence="7" key="1">
    <citation type="journal article" date="2020" name="Stud. Mycol.">
        <title>101 Dothideomycetes genomes: a test case for predicting lifestyles and emergence of pathogens.</title>
        <authorList>
            <person name="Haridas S."/>
            <person name="Albert R."/>
            <person name="Binder M."/>
            <person name="Bloem J."/>
            <person name="Labutti K."/>
            <person name="Salamov A."/>
            <person name="Andreopoulos B."/>
            <person name="Baker S."/>
            <person name="Barry K."/>
            <person name="Bills G."/>
            <person name="Bluhm B."/>
            <person name="Cannon C."/>
            <person name="Castanera R."/>
            <person name="Culley D."/>
            <person name="Daum C."/>
            <person name="Ezra D."/>
            <person name="Gonzalez J."/>
            <person name="Henrissat B."/>
            <person name="Kuo A."/>
            <person name="Liang C."/>
            <person name="Lipzen A."/>
            <person name="Lutzoni F."/>
            <person name="Magnuson J."/>
            <person name="Mondo S."/>
            <person name="Nolan M."/>
            <person name="Ohm R."/>
            <person name="Pangilinan J."/>
            <person name="Park H.-J."/>
            <person name="Ramirez L."/>
            <person name="Alfaro M."/>
            <person name="Sun H."/>
            <person name="Tritt A."/>
            <person name="Yoshinaga Y."/>
            <person name="Zwiers L.-H."/>
            <person name="Turgeon B."/>
            <person name="Goodwin S."/>
            <person name="Spatafora J."/>
            <person name="Crous P."/>
            <person name="Grigoriev I."/>
        </authorList>
    </citation>
    <scope>NUCLEOTIDE SEQUENCE</scope>
    <source>
        <strain evidence="7">ATCC 36951</strain>
    </source>
</reference>
<feature type="binding site" description="axial binding residue" evidence="4">
    <location>
        <position position="343"/>
    </location>
    <ligand>
        <name>heme</name>
        <dbReference type="ChEBI" id="CHEBI:30413"/>
    </ligand>
    <ligandPart>
        <name>Fe</name>
        <dbReference type="ChEBI" id="CHEBI:18248"/>
    </ligandPart>
</feature>
<evidence type="ECO:0000313" key="7">
    <source>
        <dbReference type="EMBL" id="KAF2168452.1"/>
    </source>
</evidence>
<gene>
    <name evidence="7" type="ORF">M409DRAFT_65431</name>
</gene>
<keyword evidence="2" id="KW-0575">Peroxidase</keyword>
<keyword evidence="4" id="KW-0408">Iron</keyword>
<evidence type="ECO:0000256" key="4">
    <source>
        <dbReference type="PIRSR" id="PIRSR038928-2"/>
    </source>
</evidence>
<dbReference type="InterPro" id="IPR011614">
    <property type="entry name" value="Catalase_core"/>
</dbReference>
<dbReference type="Gene3D" id="2.40.180.10">
    <property type="entry name" value="Catalase core domain"/>
    <property type="match status" value="1"/>
</dbReference>
<dbReference type="GeneID" id="54569779"/>
<feature type="region of interest" description="Disordered" evidence="5">
    <location>
        <begin position="1"/>
        <end position="25"/>
    </location>
</feature>
<evidence type="ECO:0000256" key="2">
    <source>
        <dbReference type="ARBA" id="ARBA00023324"/>
    </source>
</evidence>
<protein>
    <recommendedName>
        <fullName evidence="6">Catalase core domain-containing protein</fullName>
    </recommendedName>
</protein>
<evidence type="ECO:0000256" key="5">
    <source>
        <dbReference type="SAM" id="MobiDB-lite"/>
    </source>
</evidence>
<dbReference type="Pfam" id="PF00199">
    <property type="entry name" value="Catalase"/>
    <property type="match status" value="1"/>
</dbReference>
<comment type="cofactor">
    <cofactor evidence="4">
        <name>heme</name>
        <dbReference type="ChEBI" id="CHEBI:30413"/>
    </cofactor>
</comment>
<dbReference type="RefSeq" id="XP_033669341.1">
    <property type="nucleotide sequence ID" value="XM_033816507.1"/>
</dbReference>
<keyword evidence="4" id="KW-0479">Metal-binding</keyword>
<dbReference type="PANTHER" id="PTHR11465">
    <property type="entry name" value="CATALASE"/>
    <property type="match status" value="1"/>
</dbReference>
<dbReference type="GO" id="GO:0004096">
    <property type="term" value="F:catalase activity"/>
    <property type="evidence" value="ECO:0007669"/>
    <property type="project" value="InterPro"/>
</dbReference>
<evidence type="ECO:0000313" key="8">
    <source>
        <dbReference type="Proteomes" id="UP000799537"/>
    </source>
</evidence>
<dbReference type="InterPro" id="IPR020835">
    <property type="entry name" value="Catalase_sf"/>
</dbReference>
<dbReference type="PROSITE" id="PS51402">
    <property type="entry name" value="CATALASE_3"/>
    <property type="match status" value="1"/>
</dbReference>
<dbReference type="SMART" id="SM01060">
    <property type="entry name" value="Catalase"/>
    <property type="match status" value="1"/>
</dbReference>
<name>A0A6A6CRK0_ZASCE</name>
<dbReference type="GO" id="GO:0042744">
    <property type="term" value="P:hydrogen peroxide catabolic process"/>
    <property type="evidence" value="ECO:0007669"/>
    <property type="project" value="UniProtKB-KW"/>
</dbReference>
<dbReference type="Proteomes" id="UP000799537">
    <property type="component" value="Unassembled WGS sequence"/>
</dbReference>
<proteinExistence type="inferred from homology"/>
<sequence>MAAVPRELARHRRQPCADPGSAQEVRLQSGNGGLAVLSDTQLIEVLAHFSRERIPERMVHAKAAGAFGHFEVLEDISDLTDAHFLTGVGKKTKVMTRISTVGGEKGSSDTVRDVRGWSIKFYTEEGNHDFVFNDLPVFFLRDPIKFPSMNRSHKKHPRTNVPDNTMVWDYHVNNPEGIHALMQLFGQRGIPASLRHIAGYGVHTYSLTKADGSLAYIKWHLKPEGGVKTLDATTALHLAGTEPDYHVKDLFNAIERGDSPTWLLYVQVIKPEEVAKASIDIFDNTFTWPHEQYPLRKIGRLTLDRNPDNYFQDIEQAAFSPSNMVPGVGPSADMVLQARMFAYPDAARYRLGVNYQQLPSNRAHVPVSELRPLRVSNRHAIPTHEHWNGRVQVYSTGVTEKDFEQPRILWEMIRKEGSAEQFMDNICPTLVDVGPMLQEQVYCKSKLERSSVASADSRDSILLSC</sequence>
<feature type="domain" description="Catalase core" evidence="6">
    <location>
        <begin position="12"/>
        <end position="403"/>
    </location>
</feature>
<organism evidence="7 8">
    <name type="scientific">Zasmidium cellare ATCC 36951</name>
    <dbReference type="NCBI Taxonomy" id="1080233"/>
    <lineage>
        <taxon>Eukaryota</taxon>
        <taxon>Fungi</taxon>
        <taxon>Dikarya</taxon>
        <taxon>Ascomycota</taxon>
        <taxon>Pezizomycotina</taxon>
        <taxon>Dothideomycetes</taxon>
        <taxon>Dothideomycetidae</taxon>
        <taxon>Mycosphaerellales</taxon>
        <taxon>Mycosphaerellaceae</taxon>
        <taxon>Zasmidium</taxon>
    </lineage>
</organism>
<dbReference type="InterPro" id="IPR018028">
    <property type="entry name" value="Catalase"/>
</dbReference>
<dbReference type="AlphaFoldDB" id="A0A6A6CRK0"/>
<feature type="active site" evidence="3">
    <location>
        <position position="60"/>
    </location>
</feature>
<dbReference type="InterPro" id="IPR024711">
    <property type="entry name" value="Catalase_clade1/3"/>
</dbReference>
<dbReference type="GO" id="GO:0042542">
    <property type="term" value="P:response to hydrogen peroxide"/>
    <property type="evidence" value="ECO:0007669"/>
    <property type="project" value="TreeGrafter"/>
</dbReference>
<dbReference type="PRINTS" id="PR00067">
    <property type="entry name" value="CATALASE"/>
</dbReference>
<dbReference type="GO" id="GO:0005739">
    <property type="term" value="C:mitochondrion"/>
    <property type="evidence" value="ECO:0007669"/>
    <property type="project" value="TreeGrafter"/>
</dbReference>
<dbReference type="OrthoDB" id="6880011at2759"/>
<keyword evidence="8" id="KW-1185">Reference proteome</keyword>
<dbReference type="EMBL" id="ML993590">
    <property type="protein sequence ID" value="KAF2168452.1"/>
    <property type="molecule type" value="Genomic_DNA"/>
</dbReference>
<keyword evidence="2" id="KW-0376">Hydrogen peroxide</keyword>
<dbReference type="GO" id="GO:0005777">
    <property type="term" value="C:peroxisome"/>
    <property type="evidence" value="ECO:0007669"/>
    <property type="project" value="TreeGrafter"/>
</dbReference>
<dbReference type="GO" id="GO:0046872">
    <property type="term" value="F:metal ion binding"/>
    <property type="evidence" value="ECO:0007669"/>
    <property type="project" value="UniProtKB-KW"/>
</dbReference>
<accession>A0A6A6CRK0</accession>
<keyword evidence="4" id="KW-0349">Heme</keyword>
<dbReference type="PANTHER" id="PTHR11465:SF26">
    <property type="entry name" value="CATALASE 2"/>
    <property type="match status" value="1"/>
</dbReference>
<dbReference type="PROSITE" id="PS00438">
    <property type="entry name" value="CATALASE_2"/>
    <property type="match status" value="1"/>
</dbReference>
<dbReference type="PIRSF" id="PIRSF038928">
    <property type="entry name" value="Catalase_clade1-3"/>
    <property type="match status" value="1"/>
</dbReference>
<comment type="similarity">
    <text evidence="1">Belongs to the catalase family.</text>
</comment>
<dbReference type="GO" id="GO:0020037">
    <property type="term" value="F:heme binding"/>
    <property type="evidence" value="ECO:0007669"/>
    <property type="project" value="InterPro"/>
</dbReference>
<evidence type="ECO:0000256" key="3">
    <source>
        <dbReference type="PIRSR" id="PIRSR038928-1"/>
    </source>
</evidence>
<dbReference type="SUPFAM" id="SSF56634">
    <property type="entry name" value="Heme-dependent catalase-like"/>
    <property type="match status" value="1"/>
</dbReference>
<feature type="active site" evidence="3">
    <location>
        <position position="133"/>
    </location>
</feature>
<dbReference type="InterPro" id="IPR024708">
    <property type="entry name" value="Catalase_AS"/>
</dbReference>